<evidence type="ECO:0000256" key="1">
    <source>
        <dbReference type="SAM" id="MobiDB-lite"/>
    </source>
</evidence>
<dbReference type="AlphaFoldDB" id="A0A135TI59"/>
<name>A0A135TI59_9PEZI</name>
<dbReference type="Proteomes" id="UP000070054">
    <property type="component" value="Unassembled WGS sequence"/>
</dbReference>
<evidence type="ECO:0000313" key="3">
    <source>
        <dbReference type="Proteomes" id="UP000070054"/>
    </source>
</evidence>
<evidence type="ECO:0008006" key="4">
    <source>
        <dbReference type="Google" id="ProtNLM"/>
    </source>
</evidence>
<dbReference type="EMBL" id="JEMN01001108">
    <property type="protein sequence ID" value="KXH47779.1"/>
    <property type="molecule type" value="Genomic_DNA"/>
</dbReference>
<proteinExistence type="predicted"/>
<comment type="caution">
    <text evidence="2">The sequence shown here is derived from an EMBL/GenBank/DDBJ whole genome shotgun (WGS) entry which is preliminary data.</text>
</comment>
<dbReference type="PANTHER" id="PTHR38166:SF1">
    <property type="entry name" value="C2H2-TYPE DOMAIN-CONTAINING PROTEIN"/>
    <property type="match status" value="1"/>
</dbReference>
<protein>
    <recommendedName>
        <fullName evidence="4">C2H2-type domain-containing protein</fullName>
    </recommendedName>
</protein>
<accession>A0A135TI59</accession>
<feature type="compositionally biased region" description="Basic and acidic residues" evidence="1">
    <location>
        <begin position="102"/>
        <end position="111"/>
    </location>
</feature>
<dbReference type="PANTHER" id="PTHR38166">
    <property type="entry name" value="C2H2-TYPE DOMAIN-CONTAINING PROTEIN-RELATED"/>
    <property type="match status" value="1"/>
</dbReference>
<evidence type="ECO:0000313" key="2">
    <source>
        <dbReference type="EMBL" id="KXH47779.1"/>
    </source>
</evidence>
<keyword evidence="3" id="KW-1185">Reference proteome</keyword>
<gene>
    <name evidence="2" type="ORF">CNYM01_06056</name>
</gene>
<organism evidence="2 3">
    <name type="scientific">Colletotrichum nymphaeae SA-01</name>
    <dbReference type="NCBI Taxonomy" id="1460502"/>
    <lineage>
        <taxon>Eukaryota</taxon>
        <taxon>Fungi</taxon>
        <taxon>Dikarya</taxon>
        <taxon>Ascomycota</taxon>
        <taxon>Pezizomycotina</taxon>
        <taxon>Sordariomycetes</taxon>
        <taxon>Hypocreomycetidae</taxon>
        <taxon>Glomerellales</taxon>
        <taxon>Glomerellaceae</taxon>
        <taxon>Colletotrichum</taxon>
        <taxon>Colletotrichum acutatum species complex</taxon>
    </lineage>
</organism>
<dbReference type="OrthoDB" id="610608at2759"/>
<feature type="region of interest" description="Disordered" evidence="1">
    <location>
        <begin position="92"/>
        <end position="111"/>
    </location>
</feature>
<reference evidence="2 3" key="1">
    <citation type="submission" date="2014-02" db="EMBL/GenBank/DDBJ databases">
        <title>The genome sequence of Colletotrichum nymphaeae SA-01.</title>
        <authorList>
            <person name="Baroncelli R."/>
            <person name="Thon M.R."/>
        </authorList>
    </citation>
    <scope>NUCLEOTIDE SEQUENCE [LARGE SCALE GENOMIC DNA]</scope>
    <source>
        <strain evidence="2 3">SA-01</strain>
    </source>
</reference>
<sequence>MDKNDGQDQGRKRRERIKRRRIECLQSFSCPFRKRNPCRFNARDFDACANKSYKSMAELKRHIGAEHGNQSCTYCGQPRTARDHPPEDCLRNRQLESNSYPKDPEDGVDKSKDKALKSRVHGCKIQTWDQLWKLLFPDDEEIPPQTFDPVIEHHDIAAAGCQKFVLKTAEDILDFIHKSPVLSVQALQEIIYERTKALLQGSKYANYECYNIMGYDDMIQMSTTAKVRSVVSGTRDQIENGFDDVGSPGVIVTPQPSPQGAAVVCNSTSIGLKSSSANRERLIAPKIERVPTPVIPQKTCSTPGAFMQNGSPIYTDGLQNLIAPDLPGGDILNWSDSDFKSWDENYGDELMFMEGAATEDFWTSYMVPDLEPTSQPFAGPGSRS</sequence>